<dbReference type="AlphaFoldDB" id="A0A1I4YZK9"/>
<dbReference type="InterPro" id="IPR011009">
    <property type="entry name" value="Kinase-like_dom_sf"/>
</dbReference>
<comment type="similarity">
    <text evidence="1">Belongs to the protein kinase superfamily. NEK Ser/Thr protein kinase family. NIMA subfamily.</text>
</comment>
<feature type="compositionally biased region" description="Polar residues" evidence="8">
    <location>
        <begin position="403"/>
        <end position="415"/>
    </location>
</feature>
<keyword evidence="4 7" id="KW-0547">Nucleotide-binding</keyword>
<dbReference type="InterPro" id="IPR000719">
    <property type="entry name" value="Prot_kinase_dom"/>
</dbReference>
<dbReference type="PANTHER" id="PTHR43671">
    <property type="entry name" value="SERINE/THREONINE-PROTEIN KINASE NEK"/>
    <property type="match status" value="1"/>
</dbReference>
<dbReference type="EMBL" id="FOVG01000001">
    <property type="protein sequence ID" value="SFN43444.1"/>
    <property type="molecule type" value="Genomic_DNA"/>
</dbReference>
<feature type="domain" description="Protein kinase" evidence="9">
    <location>
        <begin position="23"/>
        <end position="306"/>
    </location>
</feature>
<dbReference type="PROSITE" id="PS00107">
    <property type="entry name" value="PROTEIN_KINASE_ATP"/>
    <property type="match status" value="1"/>
</dbReference>
<reference evidence="11" key="1">
    <citation type="submission" date="2016-10" db="EMBL/GenBank/DDBJ databases">
        <authorList>
            <person name="Varghese N."/>
            <person name="Submissions S."/>
        </authorList>
    </citation>
    <scope>NUCLEOTIDE SEQUENCE [LARGE SCALE GENOMIC DNA]</scope>
    <source>
        <strain evidence="11">OV426</strain>
    </source>
</reference>
<keyword evidence="11" id="KW-1185">Reference proteome</keyword>
<feature type="binding site" evidence="7">
    <location>
        <position position="52"/>
    </location>
    <ligand>
        <name>ATP</name>
        <dbReference type="ChEBI" id="CHEBI:30616"/>
    </ligand>
</feature>
<keyword evidence="6 7" id="KW-0067">ATP-binding</keyword>
<protein>
    <recommendedName>
        <fullName evidence="2">non-specific serine/threonine protein kinase</fullName>
        <ecNumber evidence="2">2.7.11.1</ecNumber>
    </recommendedName>
</protein>
<evidence type="ECO:0000256" key="7">
    <source>
        <dbReference type="PROSITE-ProRule" id="PRU10141"/>
    </source>
</evidence>
<evidence type="ECO:0000256" key="3">
    <source>
        <dbReference type="ARBA" id="ARBA00022679"/>
    </source>
</evidence>
<gene>
    <name evidence="10" type="ORF">SAMN05428971_1417</name>
</gene>
<proteinExistence type="inferred from homology"/>
<accession>A0A1I4YZK9</accession>
<dbReference type="RefSeq" id="WP_090961998.1">
    <property type="nucleotide sequence ID" value="NZ_FOVG01000001.1"/>
</dbReference>
<sequence>MSEHDQPLNVPNALPLGYRFNEFEIKEVIGGGGFGIVYRAWDHQLERDIAIKEFMPASLAVRSDDLNLVLRSERFSKTFHAGLNSFIQEARLLARFNHPNLLHVLRFWVQNDTAYMGTVFYSGTTLSNFSERNPQSVNEAWIRRMLPPLLGAIKTIHEAGYLHRDISLDNIQIQSSGEPILLDFGSARKTIGNLSDESETMLRPGYAPIEQYSDNDESEQGAWTDIYALGAVLHTLITGAPPPVSVVRSIEDNYQPLVQRRLAGYSTALLSAIDRALALKPEDRPQSIDDFAVLMALPEREPEPLLSAKMSGPGTMLVPIEEKEEVVKPASPLKALLGHRLALPGLVAAGVLVGLCAGLLVSRGNEQTDPAEVAQNSAPAVTVAPVNQPVAAPPTQADAPPETVSSTPAQTSEPVQTAAREPDPQPAPPPAPVAQVYIRLQQGERVQVNGQPQALVPAVNGFATLQLAPGNYTFAISGQSGTRQHTLNISEEGVWLLDPHS</sequence>
<dbReference type="Pfam" id="PF00069">
    <property type="entry name" value="Pkinase"/>
    <property type="match status" value="1"/>
</dbReference>
<dbReference type="CDD" id="cd14014">
    <property type="entry name" value="STKc_PknB_like"/>
    <property type="match status" value="1"/>
</dbReference>
<evidence type="ECO:0000256" key="2">
    <source>
        <dbReference type="ARBA" id="ARBA00012513"/>
    </source>
</evidence>
<keyword evidence="5 10" id="KW-0418">Kinase</keyword>
<evidence type="ECO:0000313" key="11">
    <source>
        <dbReference type="Proteomes" id="UP000198968"/>
    </source>
</evidence>
<evidence type="ECO:0000256" key="8">
    <source>
        <dbReference type="SAM" id="MobiDB-lite"/>
    </source>
</evidence>
<dbReference type="PANTHER" id="PTHR43671:SF13">
    <property type="entry name" value="SERINE_THREONINE-PROTEIN KINASE NEK2"/>
    <property type="match status" value="1"/>
</dbReference>
<dbReference type="Proteomes" id="UP000198968">
    <property type="component" value="Unassembled WGS sequence"/>
</dbReference>
<dbReference type="InterPro" id="IPR017441">
    <property type="entry name" value="Protein_kinase_ATP_BS"/>
</dbReference>
<evidence type="ECO:0000259" key="9">
    <source>
        <dbReference type="PROSITE" id="PS50011"/>
    </source>
</evidence>
<dbReference type="GO" id="GO:0005524">
    <property type="term" value="F:ATP binding"/>
    <property type="evidence" value="ECO:0007669"/>
    <property type="project" value="UniProtKB-UniRule"/>
</dbReference>
<dbReference type="InterPro" id="IPR050660">
    <property type="entry name" value="NEK_Ser/Thr_kinase"/>
</dbReference>
<name>A0A1I4YZK9_9GAMM</name>
<dbReference type="Gene3D" id="1.10.510.10">
    <property type="entry name" value="Transferase(Phosphotransferase) domain 1"/>
    <property type="match status" value="1"/>
</dbReference>
<keyword evidence="3" id="KW-0808">Transferase</keyword>
<evidence type="ECO:0000256" key="1">
    <source>
        <dbReference type="ARBA" id="ARBA00010886"/>
    </source>
</evidence>
<dbReference type="GO" id="GO:0004674">
    <property type="term" value="F:protein serine/threonine kinase activity"/>
    <property type="evidence" value="ECO:0007669"/>
    <property type="project" value="UniProtKB-KW"/>
</dbReference>
<evidence type="ECO:0000256" key="4">
    <source>
        <dbReference type="ARBA" id="ARBA00022741"/>
    </source>
</evidence>
<dbReference type="OrthoDB" id="9801841at2"/>
<dbReference type="EC" id="2.7.11.1" evidence="2"/>
<dbReference type="PROSITE" id="PS50011">
    <property type="entry name" value="PROTEIN_KINASE_DOM"/>
    <property type="match status" value="1"/>
</dbReference>
<evidence type="ECO:0000256" key="5">
    <source>
        <dbReference type="ARBA" id="ARBA00022777"/>
    </source>
</evidence>
<evidence type="ECO:0000313" key="10">
    <source>
        <dbReference type="EMBL" id="SFN43444.1"/>
    </source>
</evidence>
<keyword evidence="10" id="KW-0723">Serine/threonine-protein kinase</keyword>
<dbReference type="SUPFAM" id="SSF56112">
    <property type="entry name" value="Protein kinase-like (PK-like)"/>
    <property type="match status" value="1"/>
</dbReference>
<organism evidence="10 11">
    <name type="scientific">Candidatus Pantoea varia</name>
    <dbReference type="NCBI Taxonomy" id="1881036"/>
    <lineage>
        <taxon>Bacteria</taxon>
        <taxon>Pseudomonadati</taxon>
        <taxon>Pseudomonadota</taxon>
        <taxon>Gammaproteobacteria</taxon>
        <taxon>Enterobacterales</taxon>
        <taxon>Erwiniaceae</taxon>
        <taxon>Pantoea</taxon>
    </lineage>
</organism>
<feature type="region of interest" description="Disordered" evidence="8">
    <location>
        <begin position="390"/>
        <end position="432"/>
    </location>
</feature>
<evidence type="ECO:0000256" key="6">
    <source>
        <dbReference type="ARBA" id="ARBA00022840"/>
    </source>
</evidence>